<dbReference type="RefSeq" id="WP_138345146.1">
    <property type="nucleotide sequence ID" value="NZ_CP084680.1"/>
</dbReference>
<comment type="caution">
    <text evidence="3">The sequence shown here is derived from an EMBL/GenBank/DDBJ whole genome shotgun (WGS) entry which is preliminary data.</text>
</comment>
<feature type="domain" description="Filamentation induced by cAMP protein Fic-like C-terminal" evidence="2">
    <location>
        <begin position="431"/>
        <end position="493"/>
    </location>
</feature>
<dbReference type="InterPro" id="IPR038475">
    <property type="entry name" value="RecG_C_sf"/>
</dbReference>
<evidence type="ECO:0000259" key="1">
    <source>
        <dbReference type="Pfam" id="PF04326"/>
    </source>
</evidence>
<keyword evidence="4" id="KW-1185">Reference proteome</keyword>
<dbReference type="InterPro" id="IPR007421">
    <property type="entry name" value="Schlafen_AlbA_2_dom"/>
</dbReference>
<dbReference type="PANTHER" id="PTHR30595">
    <property type="entry name" value="GLPR-RELATED TRANSCRIPTIONAL REPRESSOR"/>
    <property type="match status" value="1"/>
</dbReference>
<feature type="domain" description="Schlafen AlbA-2" evidence="1">
    <location>
        <begin position="14"/>
        <end position="129"/>
    </location>
</feature>
<keyword evidence="3" id="KW-0067">ATP-binding</keyword>
<dbReference type="EMBL" id="JBDQBE010000006">
    <property type="protein sequence ID" value="MEO4937870.1"/>
    <property type="molecule type" value="Genomic_DNA"/>
</dbReference>
<keyword evidence="3" id="KW-0547">Nucleotide-binding</keyword>
<dbReference type="Gene3D" id="3.30.565.60">
    <property type="match status" value="1"/>
</dbReference>
<sequence>MTIDDIRTLIAADESRTLELKKTTGELKDGMHSACAFLNTEGGWLIFGVAPSSLKIIGQEVTDKTQQEIAQALAGLEPAVDVRVAYVDAPERPGYQIIAMHFDGWVWGERPHTFHGCPYYKVESTTKVMPQDMYDERIRAHQPQLYAWERLAADGVTLADLNENLIRNGIRRGIDGGRIPESALYEPTGDILAKWKLLKNGVPTNGAVLLFSDKIDEYPQFTLRMARFVGIDKNRFRDNQRAEGNFFQLLDAGVAFCFKHLSLSGVITNHSLEREEQLEVPYHALREALINALCHRYWERYNLTISLAIYDDRIEIASPGTFPPQITPENIKKPHESFPHNLKVAEALYRMTYLENWGSGAKRIMDACKAQGVDAPTWASDGGFVTVTFKRPYFKTNTLKTDRGDNRTTKQDKYRSSTAQVPLKYRPSTAQVQEIIFSMSEDYLTMNEIMSNMGFKHRTSFRENYFLPALEDGAIELQYPEQPKHPKQKYRLTEAAKEWLKNNTDSSKS</sequence>
<organism evidence="3 4">
    <name type="scientific">Bacteroides humanifaecis</name>
    <dbReference type="NCBI Taxonomy" id="2792859"/>
    <lineage>
        <taxon>Bacteria</taxon>
        <taxon>Pseudomonadati</taxon>
        <taxon>Bacteroidota</taxon>
        <taxon>Bacteroidia</taxon>
        <taxon>Bacteroidales</taxon>
        <taxon>Bacteroidaceae</taxon>
        <taxon>Bacteroides</taxon>
    </lineage>
</organism>
<evidence type="ECO:0000313" key="4">
    <source>
        <dbReference type="Proteomes" id="UP001491715"/>
    </source>
</evidence>
<evidence type="ECO:0000259" key="2">
    <source>
        <dbReference type="Pfam" id="PF21247"/>
    </source>
</evidence>
<protein>
    <submittedName>
        <fullName evidence="3">ATP-binding protein</fullName>
    </submittedName>
</protein>
<dbReference type="Pfam" id="PF04326">
    <property type="entry name" value="SLFN_AlbA_2"/>
    <property type="match status" value="1"/>
</dbReference>
<dbReference type="PANTHER" id="PTHR30595:SF6">
    <property type="entry name" value="SCHLAFEN ALBA-2 DOMAIN-CONTAINING PROTEIN"/>
    <property type="match status" value="1"/>
</dbReference>
<proteinExistence type="predicted"/>
<reference evidence="3 4" key="1">
    <citation type="submission" date="2024-05" db="EMBL/GenBank/DDBJ databases">
        <title>Human gut microbiome strain richness.</title>
        <authorList>
            <person name="Chen-Liaw A."/>
        </authorList>
    </citation>
    <scope>NUCLEOTIDE SEQUENCE [LARGE SCALE GENOMIC DNA]</scope>
    <source>
        <strain evidence="3 4">1001271st1_B1_1001271B_150615</strain>
    </source>
</reference>
<dbReference type="Proteomes" id="UP001491715">
    <property type="component" value="Unassembled WGS sequence"/>
</dbReference>
<dbReference type="InterPro" id="IPR038461">
    <property type="entry name" value="Schlafen_AlbA_2_dom_sf"/>
</dbReference>
<dbReference type="InterPro" id="IPR049514">
    <property type="entry name" value="Fic-like_C"/>
</dbReference>
<evidence type="ECO:0000313" key="3">
    <source>
        <dbReference type="EMBL" id="MEO4937870.1"/>
    </source>
</evidence>
<dbReference type="Pfam" id="PF13749">
    <property type="entry name" value="HATPase_c_4"/>
    <property type="match status" value="1"/>
</dbReference>
<name>A0ABV0HV48_9BACE</name>
<dbReference type="Pfam" id="PF21247">
    <property type="entry name" value="Fic-like_C"/>
    <property type="match status" value="1"/>
</dbReference>
<gene>
    <name evidence="3" type="ORF">ABHZ06_08305</name>
</gene>
<dbReference type="GO" id="GO:0005524">
    <property type="term" value="F:ATP binding"/>
    <property type="evidence" value="ECO:0007669"/>
    <property type="project" value="UniProtKB-KW"/>
</dbReference>
<accession>A0ABV0HV48</accession>
<dbReference type="Gene3D" id="3.30.950.30">
    <property type="entry name" value="Schlafen, AAA domain"/>
    <property type="match status" value="1"/>
</dbReference>